<dbReference type="RefSeq" id="WP_343988296.1">
    <property type="nucleotide sequence ID" value="NZ_BAAAJG010000029.1"/>
</dbReference>
<keyword evidence="3" id="KW-1185">Reference proteome</keyword>
<keyword evidence="1" id="KW-1133">Transmembrane helix</keyword>
<keyword evidence="1" id="KW-0812">Transmembrane</keyword>
<evidence type="ECO:0000313" key="3">
    <source>
        <dbReference type="Proteomes" id="UP001597145"/>
    </source>
</evidence>
<evidence type="ECO:0000256" key="1">
    <source>
        <dbReference type="SAM" id="Phobius"/>
    </source>
</evidence>
<protein>
    <submittedName>
        <fullName evidence="2">Uncharacterized protein</fullName>
    </submittedName>
</protein>
<dbReference type="Proteomes" id="UP001597145">
    <property type="component" value="Unassembled WGS sequence"/>
</dbReference>
<accession>A0ABW4FHH3</accession>
<comment type="caution">
    <text evidence="2">The sequence shown here is derived from an EMBL/GenBank/DDBJ whole genome shotgun (WGS) entry which is preliminary data.</text>
</comment>
<dbReference type="EMBL" id="JBHUCP010000002">
    <property type="protein sequence ID" value="MFD1528412.1"/>
    <property type="molecule type" value="Genomic_DNA"/>
</dbReference>
<feature type="transmembrane region" description="Helical" evidence="1">
    <location>
        <begin position="84"/>
        <end position="107"/>
    </location>
</feature>
<reference evidence="3" key="1">
    <citation type="journal article" date="2019" name="Int. J. Syst. Evol. Microbiol.">
        <title>The Global Catalogue of Microorganisms (GCM) 10K type strain sequencing project: providing services to taxonomists for standard genome sequencing and annotation.</title>
        <authorList>
            <consortium name="The Broad Institute Genomics Platform"/>
            <consortium name="The Broad Institute Genome Sequencing Center for Infectious Disease"/>
            <person name="Wu L."/>
            <person name="Ma J."/>
        </authorList>
    </citation>
    <scope>NUCLEOTIDE SEQUENCE [LARGE SCALE GENOMIC DNA]</scope>
    <source>
        <strain evidence="3">JCM 12165</strain>
    </source>
</reference>
<sequence length="143" mass="14572">MDMRNLKRIESAGGAARLLLVVAALAGFFAMHGLAATDSAGAHHLGSVVAQHDAHDAMPAADEHGAIAPVFGTATAQDPAQHDAAMVGCVFTLLALAGAIALRALWLTAAQITSATRSGPMLSHGPARAPPCPVFVSLCVFRL</sequence>
<proteinExistence type="predicted"/>
<evidence type="ECO:0000313" key="2">
    <source>
        <dbReference type="EMBL" id="MFD1528412.1"/>
    </source>
</evidence>
<organism evidence="2 3">
    <name type="scientific">Pseudonocardia aurantiaca</name>
    <dbReference type="NCBI Taxonomy" id="75290"/>
    <lineage>
        <taxon>Bacteria</taxon>
        <taxon>Bacillati</taxon>
        <taxon>Actinomycetota</taxon>
        <taxon>Actinomycetes</taxon>
        <taxon>Pseudonocardiales</taxon>
        <taxon>Pseudonocardiaceae</taxon>
        <taxon>Pseudonocardia</taxon>
    </lineage>
</organism>
<name>A0ABW4FHH3_9PSEU</name>
<gene>
    <name evidence="2" type="ORF">ACFSCY_03060</name>
</gene>
<keyword evidence="1" id="KW-0472">Membrane</keyword>